<proteinExistence type="predicted"/>
<evidence type="ECO:0000256" key="1">
    <source>
        <dbReference type="SAM" id="MobiDB-lite"/>
    </source>
</evidence>
<organism evidence="2 3">
    <name type="scientific">Nannocystis radixulma</name>
    <dbReference type="NCBI Taxonomy" id="2995305"/>
    <lineage>
        <taxon>Bacteria</taxon>
        <taxon>Pseudomonadati</taxon>
        <taxon>Myxococcota</taxon>
        <taxon>Polyangia</taxon>
        <taxon>Nannocystales</taxon>
        <taxon>Nannocystaceae</taxon>
        <taxon>Nannocystis</taxon>
    </lineage>
</organism>
<evidence type="ECO:0000313" key="3">
    <source>
        <dbReference type="Proteomes" id="UP001217838"/>
    </source>
</evidence>
<feature type="region of interest" description="Disordered" evidence="1">
    <location>
        <begin position="1"/>
        <end position="97"/>
    </location>
</feature>
<name>A0ABT5AZI2_9BACT</name>
<dbReference type="RefSeq" id="WP_271993690.1">
    <property type="nucleotide sequence ID" value="NZ_JAQNDN010000001.1"/>
</dbReference>
<protein>
    <submittedName>
        <fullName evidence="2">Uncharacterized protein</fullName>
    </submittedName>
</protein>
<accession>A0ABT5AZI2</accession>
<comment type="caution">
    <text evidence="2">The sequence shown here is derived from an EMBL/GenBank/DDBJ whole genome shotgun (WGS) entry which is preliminary data.</text>
</comment>
<keyword evidence="3" id="KW-1185">Reference proteome</keyword>
<dbReference type="Proteomes" id="UP001217838">
    <property type="component" value="Unassembled WGS sequence"/>
</dbReference>
<dbReference type="EMBL" id="JAQNDN010000001">
    <property type="protein sequence ID" value="MDC0666231.1"/>
    <property type="molecule type" value="Genomic_DNA"/>
</dbReference>
<sequence length="524" mass="56332">MSSSLVAGCLDPFPATTTETASTGDATAGPATITSTSTITSDEPPGTTTPAPTTTSGDQPPGTTTAGPTTTTSEPWTTGTSETSTTESEPGPPPVQRCQLIPAPDLRDAACDGVAECRIREALRFECDGANFYHRLAQAPAGGAALYVQTDAEPSFAVQHEAHALTEQGSGLADIWVTDKPFSPAGNLLPRADGQIELWFQDGPDPPAIHYPPQAAIDGGGYSTPDEERDDIQQFIGTWTRPDDVPMATFIPADSDTIHAMYELPDGRVEQPLIAADAYDIWLHDVAGVLKMSWSEFDSDLDGTYLYVRDLEAPPDQPGTPLVRTGDFSMGRPRDAVLSSFGDGTHGVVLTQRDTGEVPRLVANEPWTYDEELGGTVVDCPTPTCAAGCAAAPPCVESRLETWGVGLQNGPDSVRAWHLECAYDLTLTWEEGSYFDLFCLCNKCRCEGQVQETVEHSCELVASTLAPDPNAPDKLLRSERWRRPLGFEREDLVIDMVVGDDTLWLLTKSLAPTKQIVVWAVDTE</sequence>
<reference evidence="2 3" key="1">
    <citation type="submission" date="2022-11" db="EMBL/GenBank/DDBJ databases">
        <title>Minimal conservation of predation-associated metabolite biosynthetic gene clusters underscores biosynthetic potential of Myxococcota including descriptions for ten novel species: Archangium lansinium sp. nov., Myxococcus landrumus sp. nov., Nannocystis bai.</title>
        <authorList>
            <person name="Ahearne A."/>
            <person name="Stevens C."/>
            <person name="Dowd S."/>
        </authorList>
    </citation>
    <scope>NUCLEOTIDE SEQUENCE [LARGE SCALE GENOMIC DNA]</scope>
    <source>
        <strain evidence="2 3">NCELM</strain>
    </source>
</reference>
<evidence type="ECO:0000313" key="2">
    <source>
        <dbReference type="EMBL" id="MDC0666231.1"/>
    </source>
</evidence>
<gene>
    <name evidence="2" type="ORF">POL58_00715</name>
</gene>
<feature type="compositionally biased region" description="Low complexity" evidence="1">
    <location>
        <begin position="15"/>
        <end position="89"/>
    </location>
</feature>